<dbReference type="AlphaFoldDB" id="A0A166NK41"/>
<evidence type="ECO:0000313" key="2">
    <source>
        <dbReference type="Proteomes" id="UP000076532"/>
    </source>
</evidence>
<feature type="non-terminal residue" evidence="1">
    <location>
        <position position="345"/>
    </location>
</feature>
<gene>
    <name evidence="1" type="ORF">FIBSPDRAFT_1041596</name>
</gene>
<keyword evidence="2" id="KW-1185">Reference proteome</keyword>
<name>A0A166NK41_9AGAM</name>
<dbReference type="Proteomes" id="UP000076532">
    <property type="component" value="Unassembled WGS sequence"/>
</dbReference>
<dbReference type="STRING" id="436010.A0A166NK41"/>
<protein>
    <submittedName>
        <fullName evidence="1">Uncharacterized protein</fullName>
    </submittedName>
</protein>
<sequence>MAATRRRRHLGVKSSTLVQAVCNTINLALNLTMNEAVMSSTVPSDANATGSMHETQPRFRRLDGKPLNKSELDRRRLILSIESVCYYPVRNGGACCAILLDTHFELQQGDLLSLATVPLSALPPAPTGEAIETSQDATKINITGRYPATTQWVEVKRQTGTKDILVTPSVQFNAGAAGGGISSLGVNRHQSDNRSYKISLDSKQEAIDSQPVSLHWKFNDPNPSGVFYPPSMKLLVLVEKPTPNPVQFCFRLKLDFQMHVDLHSNWQQCMDGVRRFVGRSLVHEGWFFKIGGRYNPQAAKEALKDARDRHPNPPTIIGLNAAARPWMDAEQQINSYAQMPAGIIP</sequence>
<reference evidence="1 2" key="1">
    <citation type="journal article" date="2016" name="Mol. Biol. Evol.">
        <title>Comparative Genomics of Early-Diverging Mushroom-Forming Fungi Provides Insights into the Origins of Lignocellulose Decay Capabilities.</title>
        <authorList>
            <person name="Nagy L.G."/>
            <person name="Riley R."/>
            <person name="Tritt A."/>
            <person name="Adam C."/>
            <person name="Daum C."/>
            <person name="Floudas D."/>
            <person name="Sun H."/>
            <person name="Yadav J.S."/>
            <person name="Pangilinan J."/>
            <person name="Larsson K.H."/>
            <person name="Matsuura K."/>
            <person name="Barry K."/>
            <person name="Labutti K."/>
            <person name="Kuo R."/>
            <person name="Ohm R.A."/>
            <person name="Bhattacharya S.S."/>
            <person name="Shirouzu T."/>
            <person name="Yoshinaga Y."/>
            <person name="Martin F.M."/>
            <person name="Grigoriev I.V."/>
            <person name="Hibbett D.S."/>
        </authorList>
    </citation>
    <scope>NUCLEOTIDE SEQUENCE [LARGE SCALE GENOMIC DNA]</scope>
    <source>
        <strain evidence="1 2">CBS 109695</strain>
    </source>
</reference>
<evidence type="ECO:0000313" key="1">
    <source>
        <dbReference type="EMBL" id="KZP25094.1"/>
    </source>
</evidence>
<dbReference type="EMBL" id="KV417522">
    <property type="protein sequence ID" value="KZP25094.1"/>
    <property type="molecule type" value="Genomic_DNA"/>
</dbReference>
<accession>A0A166NK41</accession>
<organism evidence="1 2">
    <name type="scientific">Athelia psychrophila</name>
    <dbReference type="NCBI Taxonomy" id="1759441"/>
    <lineage>
        <taxon>Eukaryota</taxon>
        <taxon>Fungi</taxon>
        <taxon>Dikarya</taxon>
        <taxon>Basidiomycota</taxon>
        <taxon>Agaricomycotina</taxon>
        <taxon>Agaricomycetes</taxon>
        <taxon>Agaricomycetidae</taxon>
        <taxon>Atheliales</taxon>
        <taxon>Atheliaceae</taxon>
        <taxon>Athelia</taxon>
    </lineage>
</organism>
<proteinExistence type="predicted"/>
<dbReference type="OrthoDB" id="3060222at2759"/>